<sequence length="212" mass="23148">MLIASYNPSQMGDILVVILGEDVKNQAEAEKNNVVRIYNQDNNETIGFNFLNASKILPTLAQHNGQVILSAEDVAKLNQVLEESDLEQEIQLDKDSKFVVGYVKTVKPHPKSDHLKITETVVDNDNTLQIVSSSPNMQENIKVVVAKVGAMMPNGLIIWPGELKGEPSNGMICSGRELKIPNAPQKPGALILPDSYQVGDAFNPKAATDLFV</sequence>
<dbReference type="Gene3D" id="3.30.1940.10">
    <property type="entry name" value="YtpR-like"/>
    <property type="match status" value="1"/>
</dbReference>
<evidence type="ECO:0000256" key="3">
    <source>
        <dbReference type="PROSITE-ProRule" id="PRU00209"/>
    </source>
</evidence>
<dbReference type="Gene3D" id="2.40.50.140">
    <property type="entry name" value="Nucleic acid-binding proteins"/>
    <property type="match status" value="1"/>
</dbReference>
<dbReference type="PROSITE" id="PS50886">
    <property type="entry name" value="TRBD"/>
    <property type="match status" value="1"/>
</dbReference>
<gene>
    <name evidence="5" type="ORF">FD06_GL000255</name>
</gene>
<dbReference type="InterPro" id="IPR033714">
    <property type="entry name" value="tRNA_bind_bactPheRS"/>
</dbReference>
<dbReference type="Pfam" id="PF14794">
    <property type="entry name" value="DUF4479"/>
    <property type="match status" value="1"/>
</dbReference>
<dbReference type="InterPro" id="IPR037154">
    <property type="entry name" value="YtpR-like_sf"/>
</dbReference>
<dbReference type="Pfam" id="PF01588">
    <property type="entry name" value="tRNA_bind"/>
    <property type="match status" value="1"/>
</dbReference>
<dbReference type="RefSeq" id="WP_056966476.1">
    <property type="nucleotide sequence ID" value="NZ_AYYQ01000031.1"/>
</dbReference>
<dbReference type="EMBL" id="AYYQ01000031">
    <property type="protein sequence ID" value="KRM68136.1"/>
    <property type="molecule type" value="Genomic_DNA"/>
</dbReference>
<evidence type="ECO:0000256" key="2">
    <source>
        <dbReference type="ARBA" id="ARBA00022884"/>
    </source>
</evidence>
<dbReference type="InterPro" id="IPR012340">
    <property type="entry name" value="NA-bd_OB-fold"/>
</dbReference>
<evidence type="ECO:0000256" key="1">
    <source>
        <dbReference type="ARBA" id="ARBA00022555"/>
    </source>
</evidence>
<evidence type="ECO:0000259" key="4">
    <source>
        <dbReference type="PROSITE" id="PS50886"/>
    </source>
</evidence>
<dbReference type="InterPro" id="IPR002547">
    <property type="entry name" value="tRNA-bd_dom"/>
</dbReference>
<reference evidence="5 6" key="1">
    <citation type="journal article" date="2015" name="Genome Announc.">
        <title>Expanding the biotechnology potential of lactobacilli through comparative genomics of 213 strains and associated genera.</title>
        <authorList>
            <person name="Sun Z."/>
            <person name="Harris H.M."/>
            <person name="McCann A."/>
            <person name="Guo C."/>
            <person name="Argimon S."/>
            <person name="Zhang W."/>
            <person name="Yang X."/>
            <person name="Jeffery I.B."/>
            <person name="Cooney J.C."/>
            <person name="Kagawa T.F."/>
            <person name="Liu W."/>
            <person name="Song Y."/>
            <person name="Salvetti E."/>
            <person name="Wrobel A."/>
            <person name="Rasinkangas P."/>
            <person name="Parkhill J."/>
            <person name="Rea M.C."/>
            <person name="O'Sullivan O."/>
            <person name="Ritari J."/>
            <person name="Douillard F.P."/>
            <person name="Paul Ross R."/>
            <person name="Yang R."/>
            <person name="Briner A.E."/>
            <person name="Felis G.E."/>
            <person name="de Vos W.M."/>
            <person name="Barrangou R."/>
            <person name="Klaenhammer T.R."/>
            <person name="Caufield P.W."/>
            <person name="Cui Y."/>
            <person name="Zhang H."/>
            <person name="O'Toole P.W."/>
        </authorList>
    </citation>
    <scope>NUCLEOTIDE SEQUENCE [LARGE SCALE GENOMIC DNA]</scope>
    <source>
        <strain evidence="5 6">DSM 23829</strain>
    </source>
</reference>
<dbReference type="PATRIC" id="fig|1423781.4.peg.258"/>
<dbReference type="STRING" id="1423781.FD06_GL000255"/>
<dbReference type="AlphaFoldDB" id="A0A0R2ALR2"/>
<keyword evidence="1 3" id="KW-0820">tRNA-binding</keyword>
<dbReference type="CDD" id="cd02796">
    <property type="entry name" value="tRNA_bind_bactPheRS"/>
    <property type="match status" value="1"/>
</dbReference>
<keyword evidence="6" id="KW-1185">Reference proteome</keyword>
<evidence type="ECO:0000313" key="5">
    <source>
        <dbReference type="EMBL" id="KRM68136.1"/>
    </source>
</evidence>
<dbReference type="GO" id="GO:0000049">
    <property type="term" value="F:tRNA binding"/>
    <property type="evidence" value="ECO:0007669"/>
    <property type="project" value="UniProtKB-UniRule"/>
</dbReference>
<dbReference type="InterPro" id="IPR027855">
    <property type="entry name" value="DUF4479"/>
</dbReference>
<name>A0A0R2ALR2_9LACO</name>
<proteinExistence type="predicted"/>
<dbReference type="SUPFAM" id="SSF50249">
    <property type="entry name" value="Nucleic acid-binding proteins"/>
    <property type="match status" value="1"/>
</dbReference>
<dbReference type="NCBIfam" id="NF045760">
    <property type="entry name" value="YtpR"/>
    <property type="match status" value="1"/>
</dbReference>
<organism evidence="5 6">
    <name type="scientific">Apilactobacillus ozensis DSM 23829 = JCM 17196</name>
    <dbReference type="NCBI Taxonomy" id="1423781"/>
    <lineage>
        <taxon>Bacteria</taxon>
        <taxon>Bacillati</taxon>
        <taxon>Bacillota</taxon>
        <taxon>Bacilli</taxon>
        <taxon>Lactobacillales</taxon>
        <taxon>Lactobacillaceae</taxon>
        <taxon>Apilactobacillus</taxon>
    </lineage>
</organism>
<evidence type="ECO:0000313" key="6">
    <source>
        <dbReference type="Proteomes" id="UP000052012"/>
    </source>
</evidence>
<dbReference type="OrthoDB" id="9805455at2"/>
<protein>
    <submittedName>
        <fullName evidence="5">tRNA binding domain protein</fullName>
    </submittedName>
</protein>
<keyword evidence="2 3" id="KW-0694">RNA-binding</keyword>
<dbReference type="Proteomes" id="UP000052012">
    <property type="component" value="Unassembled WGS sequence"/>
</dbReference>
<comment type="caution">
    <text evidence="5">The sequence shown here is derived from an EMBL/GenBank/DDBJ whole genome shotgun (WGS) entry which is preliminary data.</text>
</comment>
<feature type="domain" description="TRNA-binding" evidence="4">
    <location>
        <begin position="92"/>
        <end position="203"/>
    </location>
</feature>
<accession>A0A0R2ALR2</accession>